<name>A0A382TNV1_9ZZZZ</name>
<dbReference type="AlphaFoldDB" id="A0A382TNV1"/>
<reference evidence="4" key="1">
    <citation type="submission" date="2018-05" db="EMBL/GenBank/DDBJ databases">
        <authorList>
            <person name="Lanie J.A."/>
            <person name="Ng W.-L."/>
            <person name="Kazmierczak K.M."/>
            <person name="Andrzejewski T.M."/>
            <person name="Davidsen T.M."/>
            <person name="Wayne K.J."/>
            <person name="Tettelin H."/>
            <person name="Glass J.I."/>
            <person name="Rusch D."/>
            <person name="Podicherti R."/>
            <person name="Tsui H.-C.T."/>
            <person name="Winkler M.E."/>
        </authorList>
    </citation>
    <scope>NUCLEOTIDE SEQUENCE</scope>
</reference>
<accession>A0A382TNV1</accession>
<dbReference type="InterPro" id="IPR000917">
    <property type="entry name" value="Sulfatase_N"/>
</dbReference>
<dbReference type="Gene3D" id="3.40.720.10">
    <property type="entry name" value="Alkaline Phosphatase, subunit A"/>
    <property type="match status" value="1"/>
</dbReference>
<protein>
    <recommendedName>
        <fullName evidence="3">Sulfatase N-terminal domain-containing protein</fullName>
    </recommendedName>
</protein>
<evidence type="ECO:0000256" key="2">
    <source>
        <dbReference type="ARBA" id="ARBA00022801"/>
    </source>
</evidence>
<proteinExistence type="inferred from homology"/>
<sequence>EEEYEQYDTSANIWEKHPDDKPFFAYFKLGDSHASVFKLTPDEARKQRSALLCDDELHDPKDAPVPSFVPDTPLYRERMALFYDALTNVDKQAGEILDRLEEQGLSDNTIVVFWGDHGTGYPRGKIHAYDDGLRIPLIMRFPEKYQHLAPGRPGSTVDDPVMHMDLAATTLRLAGIPLPDHFQSRVLCGPDKDKPREFVCSARDRLDNNPEMIRTIRTRKYRYIRNFLPHQPYASFYPDGGFFATIPEEGTAERAFWETSCLPGKQRVHDPDGVFLMLGPPVTINQNGLPEQYRQFQVWQ</sequence>
<dbReference type="InterPro" id="IPR017850">
    <property type="entry name" value="Alkaline_phosphatase_core_sf"/>
</dbReference>
<dbReference type="InterPro" id="IPR050738">
    <property type="entry name" value="Sulfatase"/>
</dbReference>
<evidence type="ECO:0000313" key="4">
    <source>
        <dbReference type="EMBL" id="SVD23128.1"/>
    </source>
</evidence>
<dbReference type="SUPFAM" id="SSF53649">
    <property type="entry name" value="Alkaline phosphatase-like"/>
    <property type="match status" value="1"/>
</dbReference>
<gene>
    <name evidence="4" type="ORF">METZ01_LOCUS375982</name>
</gene>
<feature type="non-terminal residue" evidence="4">
    <location>
        <position position="300"/>
    </location>
</feature>
<dbReference type="GO" id="GO:0004065">
    <property type="term" value="F:arylsulfatase activity"/>
    <property type="evidence" value="ECO:0007669"/>
    <property type="project" value="TreeGrafter"/>
</dbReference>
<dbReference type="Pfam" id="PF00884">
    <property type="entry name" value="Sulfatase"/>
    <property type="match status" value="1"/>
</dbReference>
<dbReference type="PANTHER" id="PTHR42693:SF53">
    <property type="entry name" value="ENDO-4-O-SULFATASE"/>
    <property type="match status" value="1"/>
</dbReference>
<organism evidence="4">
    <name type="scientific">marine metagenome</name>
    <dbReference type="NCBI Taxonomy" id="408172"/>
    <lineage>
        <taxon>unclassified sequences</taxon>
        <taxon>metagenomes</taxon>
        <taxon>ecological metagenomes</taxon>
    </lineage>
</organism>
<evidence type="ECO:0000256" key="1">
    <source>
        <dbReference type="ARBA" id="ARBA00008779"/>
    </source>
</evidence>
<dbReference type="EMBL" id="UINC01137657">
    <property type="protein sequence ID" value="SVD23128.1"/>
    <property type="molecule type" value="Genomic_DNA"/>
</dbReference>
<keyword evidence="2" id="KW-0378">Hydrolase</keyword>
<comment type="similarity">
    <text evidence="1">Belongs to the sulfatase family.</text>
</comment>
<dbReference type="PANTHER" id="PTHR42693">
    <property type="entry name" value="ARYLSULFATASE FAMILY MEMBER"/>
    <property type="match status" value="1"/>
</dbReference>
<feature type="domain" description="Sulfatase N-terminal" evidence="3">
    <location>
        <begin position="16"/>
        <end position="176"/>
    </location>
</feature>
<evidence type="ECO:0000259" key="3">
    <source>
        <dbReference type="Pfam" id="PF00884"/>
    </source>
</evidence>
<feature type="non-terminal residue" evidence="4">
    <location>
        <position position="1"/>
    </location>
</feature>